<dbReference type="GO" id="GO:0004674">
    <property type="term" value="F:protein serine/threonine kinase activity"/>
    <property type="evidence" value="ECO:0007669"/>
    <property type="project" value="UniProtKB-KW"/>
</dbReference>
<dbReference type="OrthoDB" id="10252171at2759"/>
<dbReference type="SUPFAM" id="SSF56112">
    <property type="entry name" value="Protein kinase-like (PK-like)"/>
    <property type="match status" value="1"/>
</dbReference>
<name>A0A428R477_9HYPO</name>
<proteinExistence type="predicted"/>
<evidence type="ECO:0000313" key="11">
    <source>
        <dbReference type="EMBL" id="RSL72338.1"/>
    </source>
</evidence>
<keyword evidence="5" id="KW-0418">Kinase</keyword>
<evidence type="ECO:0000256" key="4">
    <source>
        <dbReference type="ARBA" id="ARBA00022741"/>
    </source>
</evidence>
<feature type="domain" description="Protein kinase" evidence="10">
    <location>
        <begin position="1"/>
        <end position="297"/>
    </location>
</feature>
<keyword evidence="6" id="KW-0067">ATP-binding</keyword>
<gene>
    <name evidence="11" type="ORF">CEP54_000833</name>
</gene>
<keyword evidence="12" id="KW-1185">Reference proteome</keyword>
<evidence type="ECO:0000259" key="10">
    <source>
        <dbReference type="PROSITE" id="PS50011"/>
    </source>
</evidence>
<dbReference type="InterPro" id="IPR000719">
    <property type="entry name" value="Prot_kinase_dom"/>
</dbReference>
<feature type="region of interest" description="Disordered" evidence="9">
    <location>
        <begin position="256"/>
        <end position="302"/>
    </location>
</feature>
<sequence length="302" mass="34295">MLSRGGFGIVWLEKRESESPATHDFRAVKQLDIAKTRSEQRDCVRELEALAKFSQAKYSEFFVKSYGWFQSPSALFLAMEYCELGDLRDHVEEHGQLSEDQVQDIGWQILQGLRFMHHNNFAHRDLKPANVLIKNKPPYGDWHVKICDLGLSKRIGTNTTTSTVKGTPGFMPPESVPGIGPNPEHIDPFPADMWCLGETISYLLTRKRTFGGDLIRLQQYWKGGPFPKEYLLHVSATQRLTAELADQHELMKADPFQEAEQEQGEFFDAREGSPQTIDVDPSSGRWTTEASDQHVVLETPNS</sequence>
<dbReference type="Pfam" id="PF00069">
    <property type="entry name" value="Pkinase"/>
    <property type="match status" value="1"/>
</dbReference>
<keyword evidence="2" id="KW-0723">Serine/threonine-protein kinase</keyword>
<dbReference type="AlphaFoldDB" id="A0A428R477"/>
<dbReference type="InterPro" id="IPR011009">
    <property type="entry name" value="Kinase-like_dom_sf"/>
</dbReference>
<dbReference type="PROSITE" id="PS00108">
    <property type="entry name" value="PROTEIN_KINASE_ST"/>
    <property type="match status" value="1"/>
</dbReference>
<dbReference type="EC" id="2.7.11.1" evidence="1"/>
<evidence type="ECO:0000256" key="1">
    <source>
        <dbReference type="ARBA" id="ARBA00012513"/>
    </source>
</evidence>
<dbReference type="PROSITE" id="PS50011">
    <property type="entry name" value="PROTEIN_KINASE_DOM"/>
    <property type="match status" value="1"/>
</dbReference>
<reference evidence="11 12" key="1">
    <citation type="submission" date="2017-06" db="EMBL/GenBank/DDBJ databases">
        <title>Comparative genomic analysis of Ambrosia Fusariam Clade fungi.</title>
        <authorList>
            <person name="Stajich J.E."/>
            <person name="Carrillo J."/>
            <person name="Kijimoto T."/>
            <person name="Eskalen A."/>
            <person name="O'Donnell K."/>
            <person name="Kasson M."/>
        </authorList>
    </citation>
    <scope>NUCLEOTIDE SEQUENCE [LARGE SCALE GENOMIC DNA]</scope>
    <source>
        <strain evidence="11 12">NRRL62584</strain>
    </source>
</reference>
<evidence type="ECO:0000256" key="3">
    <source>
        <dbReference type="ARBA" id="ARBA00022679"/>
    </source>
</evidence>
<dbReference type="GO" id="GO:0005524">
    <property type="term" value="F:ATP binding"/>
    <property type="evidence" value="ECO:0007669"/>
    <property type="project" value="UniProtKB-KW"/>
</dbReference>
<evidence type="ECO:0000256" key="7">
    <source>
        <dbReference type="ARBA" id="ARBA00047899"/>
    </source>
</evidence>
<comment type="caution">
    <text evidence="11">The sequence shown here is derived from an EMBL/GenBank/DDBJ whole genome shotgun (WGS) entry which is preliminary data.</text>
</comment>
<evidence type="ECO:0000313" key="12">
    <source>
        <dbReference type="Proteomes" id="UP000288168"/>
    </source>
</evidence>
<keyword evidence="3" id="KW-0808">Transferase</keyword>
<dbReference type="Gene3D" id="1.10.510.10">
    <property type="entry name" value="Transferase(Phosphotransferase) domain 1"/>
    <property type="match status" value="1"/>
</dbReference>
<keyword evidence="4" id="KW-0547">Nucleotide-binding</keyword>
<dbReference type="InterPro" id="IPR008271">
    <property type="entry name" value="Ser/Thr_kinase_AS"/>
</dbReference>
<evidence type="ECO:0000256" key="5">
    <source>
        <dbReference type="ARBA" id="ARBA00022777"/>
    </source>
</evidence>
<dbReference type="Proteomes" id="UP000288168">
    <property type="component" value="Unassembled WGS sequence"/>
</dbReference>
<dbReference type="PANTHER" id="PTHR43671:SF98">
    <property type="entry name" value="SERINE_THREONINE-PROTEIN KINASE NEK11"/>
    <property type="match status" value="1"/>
</dbReference>
<dbReference type="CDD" id="cd00180">
    <property type="entry name" value="PKc"/>
    <property type="match status" value="1"/>
</dbReference>
<dbReference type="InterPro" id="IPR050660">
    <property type="entry name" value="NEK_Ser/Thr_kinase"/>
</dbReference>
<dbReference type="EMBL" id="NKCI01000004">
    <property type="protein sequence ID" value="RSL72338.1"/>
    <property type="molecule type" value="Genomic_DNA"/>
</dbReference>
<evidence type="ECO:0000256" key="9">
    <source>
        <dbReference type="SAM" id="MobiDB-lite"/>
    </source>
</evidence>
<dbReference type="SMART" id="SM00220">
    <property type="entry name" value="S_TKc"/>
    <property type="match status" value="1"/>
</dbReference>
<evidence type="ECO:0000256" key="6">
    <source>
        <dbReference type="ARBA" id="ARBA00022840"/>
    </source>
</evidence>
<organism evidence="11 12">
    <name type="scientific">Fusarium duplospermum</name>
    <dbReference type="NCBI Taxonomy" id="1325734"/>
    <lineage>
        <taxon>Eukaryota</taxon>
        <taxon>Fungi</taxon>
        <taxon>Dikarya</taxon>
        <taxon>Ascomycota</taxon>
        <taxon>Pezizomycotina</taxon>
        <taxon>Sordariomycetes</taxon>
        <taxon>Hypocreomycetidae</taxon>
        <taxon>Hypocreales</taxon>
        <taxon>Nectriaceae</taxon>
        <taxon>Fusarium</taxon>
        <taxon>Fusarium solani species complex</taxon>
    </lineage>
</organism>
<evidence type="ECO:0000256" key="8">
    <source>
        <dbReference type="ARBA" id="ARBA00048679"/>
    </source>
</evidence>
<comment type="catalytic activity">
    <reaction evidence="7">
        <text>L-threonyl-[protein] + ATP = O-phospho-L-threonyl-[protein] + ADP + H(+)</text>
        <dbReference type="Rhea" id="RHEA:46608"/>
        <dbReference type="Rhea" id="RHEA-COMP:11060"/>
        <dbReference type="Rhea" id="RHEA-COMP:11605"/>
        <dbReference type="ChEBI" id="CHEBI:15378"/>
        <dbReference type="ChEBI" id="CHEBI:30013"/>
        <dbReference type="ChEBI" id="CHEBI:30616"/>
        <dbReference type="ChEBI" id="CHEBI:61977"/>
        <dbReference type="ChEBI" id="CHEBI:456216"/>
        <dbReference type="EC" id="2.7.11.1"/>
    </reaction>
</comment>
<evidence type="ECO:0000256" key="2">
    <source>
        <dbReference type="ARBA" id="ARBA00022527"/>
    </source>
</evidence>
<accession>A0A428R477</accession>
<dbReference type="STRING" id="1325734.A0A428R477"/>
<protein>
    <recommendedName>
        <fullName evidence="1">non-specific serine/threonine protein kinase</fullName>
        <ecNumber evidence="1">2.7.11.1</ecNumber>
    </recommendedName>
</protein>
<comment type="catalytic activity">
    <reaction evidence="8">
        <text>L-seryl-[protein] + ATP = O-phospho-L-seryl-[protein] + ADP + H(+)</text>
        <dbReference type="Rhea" id="RHEA:17989"/>
        <dbReference type="Rhea" id="RHEA-COMP:9863"/>
        <dbReference type="Rhea" id="RHEA-COMP:11604"/>
        <dbReference type="ChEBI" id="CHEBI:15378"/>
        <dbReference type="ChEBI" id="CHEBI:29999"/>
        <dbReference type="ChEBI" id="CHEBI:30616"/>
        <dbReference type="ChEBI" id="CHEBI:83421"/>
        <dbReference type="ChEBI" id="CHEBI:456216"/>
        <dbReference type="EC" id="2.7.11.1"/>
    </reaction>
</comment>
<dbReference type="PANTHER" id="PTHR43671">
    <property type="entry name" value="SERINE/THREONINE-PROTEIN KINASE NEK"/>
    <property type="match status" value="1"/>
</dbReference>